<dbReference type="Gene3D" id="3.60.40.10">
    <property type="entry name" value="PPM-type phosphatase domain"/>
    <property type="match status" value="1"/>
</dbReference>
<name>A0A926DIS4_9FIRM</name>
<dbReference type="CDD" id="cd00143">
    <property type="entry name" value="PP2Cc"/>
    <property type="match status" value="1"/>
</dbReference>
<dbReference type="InterPro" id="IPR001932">
    <property type="entry name" value="PPM-type_phosphatase-like_dom"/>
</dbReference>
<comment type="caution">
    <text evidence="2">The sequence shown here is derived from an EMBL/GenBank/DDBJ whole genome shotgun (WGS) entry which is preliminary data.</text>
</comment>
<organism evidence="2 3">
    <name type="scientific">Guopingia tenuis</name>
    <dbReference type="NCBI Taxonomy" id="2763656"/>
    <lineage>
        <taxon>Bacteria</taxon>
        <taxon>Bacillati</taxon>
        <taxon>Bacillota</taxon>
        <taxon>Clostridia</taxon>
        <taxon>Christensenellales</taxon>
        <taxon>Christensenellaceae</taxon>
        <taxon>Guopingia</taxon>
    </lineage>
</organism>
<dbReference type="RefSeq" id="WP_178620760.1">
    <property type="nucleotide sequence ID" value="NZ_JACRSS010000001.1"/>
</dbReference>
<dbReference type="AlphaFoldDB" id="A0A926DIS4"/>
<dbReference type="Pfam" id="PF13672">
    <property type="entry name" value="PP2C_2"/>
    <property type="match status" value="1"/>
</dbReference>
<proteinExistence type="predicted"/>
<dbReference type="GO" id="GO:0004722">
    <property type="term" value="F:protein serine/threonine phosphatase activity"/>
    <property type="evidence" value="ECO:0007669"/>
    <property type="project" value="InterPro"/>
</dbReference>
<dbReference type="SMART" id="SM00331">
    <property type="entry name" value="PP2C_SIG"/>
    <property type="match status" value="1"/>
</dbReference>
<dbReference type="Proteomes" id="UP000617951">
    <property type="component" value="Unassembled WGS sequence"/>
</dbReference>
<evidence type="ECO:0000313" key="2">
    <source>
        <dbReference type="EMBL" id="MBC8538034.1"/>
    </source>
</evidence>
<dbReference type="EMBL" id="JACRSS010000001">
    <property type="protein sequence ID" value="MBC8538034.1"/>
    <property type="molecule type" value="Genomic_DNA"/>
</dbReference>
<gene>
    <name evidence="2" type="ORF">H8693_03700</name>
</gene>
<dbReference type="NCBIfam" id="NF033484">
    <property type="entry name" value="Stp1_PP2C_phos"/>
    <property type="match status" value="1"/>
</dbReference>
<protein>
    <submittedName>
        <fullName evidence="2">Stp1/IreP family PP2C-type Ser/Thr phosphatase</fullName>
    </submittedName>
</protein>
<dbReference type="InterPro" id="IPR036457">
    <property type="entry name" value="PPM-type-like_dom_sf"/>
</dbReference>
<dbReference type="PANTHER" id="PTHR47992">
    <property type="entry name" value="PROTEIN PHOSPHATASE"/>
    <property type="match status" value="1"/>
</dbReference>
<evidence type="ECO:0000259" key="1">
    <source>
        <dbReference type="PROSITE" id="PS51746"/>
    </source>
</evidence>
<dbReference type="SUPFAM" id="SSF81606">
    <property type="entry name" value="PP2C-like"/>
    <property type="match status" value="1"/>
</dbReference>
<keyword evidence="3" id="KW-1185">Reference proteome</keyword>
<accession>A0A926DIS4</accession>
<sequence length="243" mass="26569">MEIYAVTHKGKVRKQNEDSIYIEREKIPYILMVADGMGGHEAGQVASAQAVAMLRARLEQADRAALTPRMLQEMVEETSHALWKMAEADPALHDMGTTLTVALLHPRRVVAAHVGDSRAYLFRDGKLTQMTRDHSYVQFLVDKGILSPEEAESHPYRNIITRAVGMESVEADAYSSTIAPGDSLLLCSDGLTTHVKDEEIAACLQGSKSAEKKGKELLNLALERGGRDNISIILAYHGGGDGE</sequence>
<dbReference type="InterPro" id="IPR015655">
    <property type="entry name" value="PP2C"/>
</dbReference>
<reference evidence="2" key="1">
    <citation type="submission" date="2020-08" db="EMBL/GenBank/DDBJ databases">
        <title>Genome public.</title>
        <authorList>
            <person name="Liu C."/>
            <person name="Sun Q."/>
        </authorList>
    </citation>
    <scope>NUCLEOTIDE SEQUENCE</scope>
    <source>
        <strain evidence="2">NSJ-63</strain>
    </source>
</reference>
<feature type="domain" description="PPM-type phosphatase" evidence="1">
    <location>
        <begin position="3"/>
        <end position="237"/>
    </location>
</feature>
<evidence type="ECO:0000313" key="3">
    <source>
        <dbReference type="Proteomes" id="UP000617951"/>
    </source>
</evidence>
<dbReference type="SMART" id="SM00332">
    <property type="entry name" value="PP2Cc"/>
    <property type="match status" value="1"/>
</dbReference>
<dbReference type="PROSITE" id="PS51746">
    <property type="entry name" value="PPM_2"/>
    <property type="match status" value="1"/>
</dbReference>